<dbReference type="Proteomes" id="UP000293952">
    <property type="component" value="Unassembled WGS sequence"/>
</dbReference>
<feature type="repeat" description="ANK" evidence="1">
    <location>
        <begin position="144"/>
        <end position="176"/>
    </location>
</feature>
<evidence type="ECO:0000313" key="3">
    <source>
        <dbReference type="Proteomes" id="UP000293952"/>
    </source>
</evidence>
<dbReference type="OrthoDB" id="5657095at2"/>
<dbReference type="SMART" id="SM00248">
    <property type="entry name" value="ANK"/>
    <property type="match status" value="1"/>
</dbReference>
<dbReference type="Pfam" id="PF00023">
    <property type="entry name" value="Ank"/>
    <property type="match status" value="1"/>
</dbReference>
<organism evidence="2 3">
    <name type="scientific">Brumimicrobium glaciale</name>
    <dbReference type="NCBI Taxonomy" id="200475"/>
    <lineage>
        <taxon>Bacteria</taxon>
        <taxon>Pseudomonadati</taxon>
        <taxon>Bacteroidota</taxon>
        <taxon>Flavobacteriia</taxon>
        <taxon>Flavobacteriales</taxon>
        <taxon>Crocinitomicaceae</taxon>
        <taxon>Brumimicrobium</taxon>
    </lineage>
</organism>
<dbReference type="SUPFAM" id="SSF48403">
    <property type="entry name" value="Ankyrin repeat"/>
    <property type="match status" value="1"/>
</dbReference>
<comment type="caution">
    <text evidence="2">The sequence shown here is derived from an EMBL/GenBank/DDBJ whole genome shotgun (WGS) entry which is preliminary data.</text>
</comment>
<evidence type="ECO:0000313" key="2">
    <source>
        <dbReference type="EMBL" id="RYM32324.1"/>
    </source>
</evidence>
<dbReference type="RefSeq" id="WP_130094434.1">
    <property type="nucleotide sequence ID" value="NZ_SETE01000006.1"/>
</dbReference>
<proteinExistence type="predicted"/>
<dbReference type="InterPro" id="IPR002110">
    <property type="entry name" value="Ankyrin_rpt"/>
</dbReference>
<dbReference type="AlphaFoldDB" id="A0A4Q4KJ87"/>
<sequence length="195" mass="23258">MKNVLFTALIYILICPFIHGQDNEIDAKINSIKEYLQNGGDLNKQEEYGSYYYQDFIWDFGFHCDTTELPIVEFLIEQDQKLQDPFFFTGDPCLEMRNYIFYYVQLLQEDGHDIKRKTLKNLIDIYFLPDGYSEESYINHFDFYDKSPLMYACEMQNKKLIKYLLSNDANPQLKNKKGQKASDFCENEEFKKILK</sequence>
<dbReference type="EMBL" id="SETE01000006">
    <property type="protein sequence ID" value="RYM32324.1"/>
    <property type="molecule type" value="Genomic_DNA"/>
</dbReference>
<dbReference type="PROSITE" id="PS50088">
    <property type="entry name" value="ANK_REPEAT"/>
    <property type="match status" value="1"/>
</dbReference>
<dbReference type="Gene3D" id="1.25.40.20">
    <property type="entry name" value="Ankyrin repeat-containing domain"/>
    <property type="match status" value="1"/>
</dbReference>
<name>A0A4Q4KJ87_9FLAO</name>
<reference evidence="2 3" key="1">
    <citation type="submission" date="2019-02" db="EMBL/GenBank/DDBJ databases">
        <title>Genome sequence of the sea-ice species Brumimicrobium glaciale.</title>
        <authorList>
            <person name="Bowman J.P."/>
        </authorList>
    </citation>
    <scope>NUCLEOTIDE SEQUENCE [LARGE SCALE GENOMIC DNA]</scope>
    <source>
        <strain evidence="2 3">IC156</strain>
    </source>
</reference>
<gene>
    <name evidence="2" type="ORF">ERX46_13650</name>
</gene>
<evidence type="ECO:0000256" key="1">
    <source>
        <dbReference type="PROSITE-ProRule" id="PRU00023"/>
    </source>
</evidence>
<keyword evidence="3" id="KW-1185">Reference proteome</keyword>
<accession>A0A4Q4KJ87</accession>
<protein>
    <submittedName>
        <fullName evidence="2">Ankyrin repeat domain-containing protein</fullName>
    </submittedName>
</protein>
<dbReference type="InterPro" id="IPR036770">
    <property type="entry name" value="Ankyrin_rpt-contain_sf"/>
</dbReference>
<keyword evidence="1" id="KW-0040">ANK repeat</keyword>